<feature type="region of interest" description="Disordered" evidence="1">
    <location>
        <begin position="120"/>
        <end position="141"/>
    </location>
</feature>
<dbReference type="EMBL" id="AMZH03014405">
    <property type="protein sequence ID" value="RRT47697.1"/>
    <property type="molecule type" value="Genomic_DNA"/>
</dbReference>
<dbReference type="InterPro" id="IPR006563">
    <property type="entry name" value="POX_dom"/>
</dbReference>
<reference evidence="3 4" key="1">
    <citation type="journal article" date="2014" name="Agronomy (Basel)">
        <title>A Draft Genome Sequence for Ensete ventricosum, the Drought-Tolerant Tree Against Hunger.</title>
        <authorList>
            <person name="Harrison J."/>
            <person name="Moore K.A."/>
            <person name="Paszkiewicz K."/>
            <person name="Jones T."/>
            <person name="Grant M."/>
            <person name="Ambacheew D."/>
            <person name="Muzemil S."/>
            <person name="Studholme D.J."/>
        </authorList>
    </citation>
    <scope>NUCLEOTIDE SEQUENCE [LARGE SCALE GENOMIC DNA]</scope>
</reference>
<comment type="caution">
    <text evidence="3">The sequence shown here is derived from an EMBL/GenBank/DDBJ whole genome shotgun (WGS) entry which is preliminary data.</text>
</comment>
<evidence type="ECO:0000313" key="4">
    <source>
        <dbReference type="Proteomes" id="UP000287651"/>
    </source>
</evidence>
<organism evidence="3 4">
    <name type="scientific">Ensete ventricosum</name>
    <name type="common">Abyssinian banana</name>
    <name type="synonym">Musa ensete</name>
    <dbReference type="NCBI Taxonomy" id="4639"/>
    <lineage>
        <taxon>Eukaryota</taxon>
        <taxon>Viridiplantae</taxon>
        <taxon>Streptophyta</taxon>
        <taxon>Embryophyta</taxon>
        <taxon>Tracheophyta</taxon>
        <taxon>Spermatophyta</taxon>
        <taxon>Magnoliopsida</taxon>
        <taxon>Liliopsida</taxon>
        <taxon>Zingiberales</taxon>
        <taxon>Musaceae</taxon>
        <taxon>Ensete</taxon>
    </lineage>
</organism>
<evidence type="ECO:0000256" key="1">
    <source>
        <dbReference type="SAM" id="MobiDB-lite"/>
    </source>
</evidence>
<dbReference type="Pfam" id="PF07526">
    <property type="entry name" value="POX"/>
    <property type="match status" value="1"/>
</dbReference>
<dbReference type="AlphaFoldDB" id="A0A426Y7K3"/>
<sequence>MASSAADRFMGGGGGGDEQMLLHHPQMYDHVPQHSRREKLRFPLEGSSPPPTSFLLLHDADAAPSLYPVNSLTAFLPSSTSSSSYYSHNPTLNYGDAQFDGHGALPIPAQHQIPIQGFSLSLSSSSSPRPPASRHHLASRPAPLGPFTGYATVLNRSRFLEPARKLLEEVCRAGHHTAAGSGGGREMLLDADPPRESLMDHGVDGLANPGTKENRAVAGTEQQWKKTRLISMLDEVSSLNYFFFLLLL</sequence>
<name>A0A426Y7K3_ENSVE</name>
<evidence type="ECO:0000313" key="3">
    <source>
        <dbReference type="EMBL" id="RRT47697.1"/>
    </source>
</evidence>
<proteinExistence type="predicted"/>
<evidence type="ECO:0000259" key="2">
    <source>
        <dbReference type="Pfam" id="PF07526"/>
    </source>
</evidence>
<gene>
    <name evidence="3" type="ORF">B296_00016612</name>
</gene>
<feature type="domain" description="POX" evidence="2">
    <location>
        <begin position="153"/>
        <end position="237"/>
    </location>
</feature>
<accession>A0A426Y7K3</accession>
<protein>
    <recommendedName>
        <fullName evidence="2">POX domain-containing protein</fullName>
    </recommendedName>
</protein>
<dbReference type="Proteomes" id="UP000287651">
    <property type="component" value="Unassembled WGS sequence"/>
</dbReference>